<feature type="compositionally biased region" description="Polar residues" evidence="1">
    <location>
        <begin position="469"/>
        <end position="481"/>
    </location>
</feature>
<dbReference type="EMBL" id="LR796832">
    <property type="protein sequence ID" value="CAB4168696.1"/>
    <property type="molecule type" value="Genomic_DNA"/>
</dbReference>
<sequence>MNTNIALTGKLPELADPIAMQSRIMQMQQMQQQSQQAQVKAMAEQEQRQGEKTLSELYRQAMGPDGKVDQNKLYQGAANAGLGSKIPALQKSFAEADEAGAKLAGARATINKTVQETLYNGLKETNAVISSLLARPDVNDIDVMREVGRLVRIGAFNAQAEHSKMSVDQYAQELLSTMPVGNPGGLRKWLVQQGMQAMDASKRVEMSLPKYNEQDRGGTINEGTIDQMTGVRTAGTDVTKTNTPGEVLSASTQRRGQNMSDGRAREFNDIQREAAQSQVVDTPQGYAVINKGAADARPVRMDNGQPVLGKDSAAAKNAAMARNMTDVIPYARELLKSGPTASGAGAMADKIAGYVGLPLKSKDIAGQLETLGGWMTSNVPRFEGPQGVQDVVIYQQMAGTVGDRTKSVSERLAAVNAVEKLMQKYSGAAGTAPATTIAPRPAVPQRGTTAPVVRGAAGRAIVDQRSAPAPSQQPSLDSFFK</sequence>
<feature type="compositionally biased region" description="Low complexity" evidence="1">
    <location>
        <begin position="429"/>
        <end position="440"/>
    </location>
</feature>
<protein>
    <submittedName>
        <fullName evidence="2">Uncharacterized protein</fullName>
    </submittedName>
</protein>
<reference evidence="2" key="1">
    <citation type="submission" date="2020-04" db="EMBL/GenBank/DDBJ databases">
        <authorList>
            <person name="Chiriac C."/>
            <person name="Salcher M."/>
            <person name="Ghai R."/>
            <person name="Kavagutti S V."/>
        </authorList>
    </citation>
    <scope>NUCLEOTIDE SEQUENCE</scope>
</reference>
<organism evidence="2">
    <name type="scientific">uncultured Caudovirales phage</name>
    <dbReference type="NCBI Taxonomy" id="2100421"/>
    <lineage>
        <taxon>Viruses</taxon>
        <taxon>Duplodnaviria</taxon>
        <taxon>Heunggongvirae</taxon>
        <taxon>Uroviricota</taxon>
        <taxon>Caudoviricetes</taxon>
        <taxon>Peduoviridae</taxon>
        <taxon>Maltschvirus</taxon>
        <taxon>Maltschvirus maltsch</taxon>
    </lineage>
</organism>
<evidence type="ECO:0000313" key="2">
    <source>
        <dbReference type="EMBL" id="CAB4168696.1"/>
    </source>
</evidence>
<proteinExistence type="predicted"/>
<name>A0A6J5PFK2_9CAUD</name>
<feature type="region of interest" description="Disordered" evidence="1">
    <location>
        <begin position="429"/>
        <end position="481"/>
    </location>
</feature>
<evidence type="ECO:0000256" key="1">
    <source>
        <dbReference type="SAM" id="MobiDB-lite"/>
    </source>
</evidence>
<accession>A0A6J5PFK2</accession>
<gene>
    <name evidence="2" type="ORF">UFOVP580_17</name>
</gene>